<dbReference type="InterPro" id="IPR003790">
    <property type="entry name" value="GHL10"/>
</dbReference>
<organism evidence="4 6">
    <name type="scientific">Streptomyces brevispora</name>
    <dbReference type="NCBI Taxonomy" id="887462"/>
    <lineage>
        <taxon>Bacteria</taxon>
        <taxon>Bacillati</taxon>
        <taxon>Actinomycetota</taxon>
        <taxon>Actinomycetes</taxon>
        <taxon>Kitasatosporales</taxon>
        <taxon>Streptomycetaceae</taxon>
        <taxon>Streptomyces</taxon>
    </lineage>
</organism>
<dbReference type="Pfam" id="PF02638">
    <property type="entry name" value="GHL10"/>
    <property type="match status" value="1"/>
</dbReference>
<keyword evidence="1 2" id="KW-0732">Signal</keyword>
<dbReference type="RefSeq" id="WP_145762501.1">
    <property type="nucleotide sequence ID" value="NZ_CP109114.1"/>
</dbReference>
<dbReference type="Proteomes" id="UP001330827">
    <property type="component" value="Chromosome"/>
</dbReference>
<protein>
    <submittedName>
        <fullName evidence="5">Family 10 glycosylhydrolase</fullName>
    </submittedName>
    <submittedName>
        <fullName evidence="4">Uncharacterized lipoprotein YddW (UPF0748 family)</fullName>
    </submittedName>
</protein>
<evidence type="ECO:0000259" key="3">
    <source>
        <dbReference type="Pfam" id="PF02638"/>
    </source>
</evidence>
<dbReference type="OrthoDB" id="9773203at2"/>
<evidence type="ECO:0000256" key="1">
    <source>
        <dbReference type="ARBA" id="ARBA00022729"/>
    </source>
</evidence>
<sequence length="436" mass="47589">MRQIARRNFVAGAAGAAGTVAAVVASPASAAVGVVAGETTTAAVLPDDGRADPAGRSRDALRRELRGMWVATVENIDWPSKPGLSASAQRAELVAYLDEAVDRRLNAVMLQVRPAADALWPSPHEPWAACLTGVQGKDPGWDPLGTAVEEAHSRGLELHAWFNPYRVANHTDPSRLAATHPARLHPDWVVPYGGKLYYNPGLPEVRSFVQDAMLDAVRRYDIDAVHWDDYFYPYPVAGQSFADGAAYEKYGAGFADKAAWRRANIDQLVKETADRIKAAKPAVRFGISPFGVWRNASTDPDGSRTAAGVQTYDDLYADTRGWIKKGWIDYICPQLYWNIGFAAADYAALLPWWNDVVRGTGVDLFIGEALYKAGDPAQPEAWQNPAELSRHIDFAAGYDQARGHVYFSGKSVTADRIGAMSRVVADHYRARVRPPG</sequence>
<dbReference type="EMBL" id="VIWW01000001">
    <property type="protein sequence ID" value="TWG01985.1"/>
    <property type="molecule type" value="Genomic_DNA"/>
</dbReference>
<dbReference type="InterPro" id="IPR006311">
    <property type="entry name" value="TAT_signal"/>
</dbReference>
<dbReference type="PANTHER" id="PTHR43405:SF1">
    <property type="entry name" value="GLYCOSYL HYDROLASE DIGH"/>
    <property type="match status" value="1"/>
</dbReference>
<name>A0A561URJ2_9ACTN</name>
<keyword evidence="4" id="KW-0449">Lipoprotein</keyword>
<dbReference type="EMBL" id="CP109114">
    <property type="protein sequence ID" value="WSC16820.1"/>
    <property type="molecule type" value="Genomic_DNA"/>
</dbReference>
<dbReference type="SUPFAM" id="SSF51445">
    <property type="entry name" value="(Trans)glycosidases"/>
    <property type="match status" value="1"/>
</dbReference>
<gene>
    <name evidence="4" type="ORF">FHX80_11385</name>
    <name evidence="5" type="ORF">OIE64_30985</name>
</gene>
<dbReference type="AlphaFoldDB" id="A0A561URJ2"/>
<evidence type="ECO:0000256" key="2">
    <source>
        <dbReference type="SAM" id="SignalP"/>
    </source>
</evidence>
<dbReference type="Gene3D" id="3.20.20.80">
    <property type="entry name" value="Glycosidases"/>
    <property type="match status" value="1"/>
</dbReference>
<evidence type="ECO:0000313" key="7">
    <source>
        <dbReference type="Proteomes" id="UP001330827"/>
    </source>
</evidence>
<dbReference type="Proteomes" id="UP000318186">
    <property type="component" value="Unassembled WGS sequence"/>
</dbReference>
<dbReference type="InterPro" id="IPR052177">
    <property type="entry name" value="Divisome_Glycosyl_Hydrolase"/>
</dbReference>
<evidence type="ECO:0000313" key="6">
    <source>
        <dbReference type="Proteomes" id="UP000318186"/>
    </source>
</evidence>
<reference evidence="4 6" key="1">
    <citation type="submission" date="2019-06" db="EMBL/GenBank/DDBJ databases">
        <title>Sequencing the genomes of 1000 actinobacteria strains.</title>
        <authorList>
            <person name="Klenk H.-P."/>
        </authorList>
    </citation>
    <scope>NUCLEOTIDE SEQUENCE [LARGE SCALE GENOMIC DNA]</scope>
    <source>
        <strain evidence="4 6">DSM 42059</strain>
    </source>
</reference>
<evidence type="ECO:0000313" key="5">
    <source>
        <dbReference type="EMBL" id="WSC16820.1"/>
    </source>
</evidence>
<dbReference type="PROSITE" id="PS51318">
    <property type="entry name" value="TAT"/>
    <property type="match status" value="1"/>
</dbReference>
<feature type="chain" id="PRO_5022194372" evidence="2">
    <location>
        <begin position="31"/>
        <end position="436"/>
    </location>
</feature>
<evidence type="ECO:0000313" key="4">
    <source>
        <dbReference type="EMBL" id="TWG01985.1"/>
    </source>
</evidence>
<dbReference type="PANTHER" id="PTHR43405">
    <property type="entry name" value="GLYCOSYL HYDROLASE DIGH"/>
    <property type="match status" value="1"/>
</dbReference>
<keyword evidence="7" id="KW-1185">Reference proteome</keyword>
<feature type="domain" description="Glycosyl hydrolase-like 10" evidence="3">
    <location>
        <begin position="64"/>
        <end position="379"/>
    </location>
</feature>
<accession>A0A561URJ2</accession>
<feature type="signal peptide" evidence="2">
    <location>
        <begin position="1"/>
        <end position="30"/>
    </location>
</feature>
<reference evidence="5 7" key="2">
    <citation type="submission" date="2022-10" db="EMBL/GenBank/DDBJ databases">
        <title>The complete genomes of actinobacterial strains from the NBC collection.</title>
        <authorList>
            <person name="Joergensen T.S."/>
            <person name="Alvarez Arevalo M."/>
            <person name="Sterndorff E.B."/>
            <person name="Faurdal D."/>
            <person name="Vuksanovic O."/>
            <person name="Mourched A.-S."/>
            <person name="Charusanti P."/>
            <person name="Shaw S."/>
            <person name="Blin K."/>
            <person name="Weber T."/>
        </authorList>
    </citation>
    <scope>NUCLEOTIDE SEQUENCE [LARGE SCALE GENOMIC DNA]</scope>
    <source>
        <strain evidence="5 7">NBC 01769</strain>
    </source>
</reference>
<dbReference type="InterPro" id="IPR017853">
    <property type="entry name" value="GH"/>
</dbReference>
<proteinExistence type="predicted"/>